<dbReference type="EMBL" id="CAJPDT010000034">
    <property type="protein sequence ID" value="CAF9923631.1"/>
    <property type="molecule type" value="Genomic_DNA"/>
</dbReference>
<keyword evidence="4" id="KW-0472">Membrane</keyword>
<keyword evidence="2" id="KW-0597">Phosphoprotein</keyword>
<evidence type="ECO:0000313" key="7">
    <source>
        <dbReference type="Proteomes" id="UP000664534"/>
    </source>
</evidence>
<evidence type="ECO:0000256" key="4">
    <source>
        <dbReference type="SAM" id="Phobius"/>
    </source>
</evidence>
<keyword evidence="4" id="KW-0812">Transmembrane</keyword>
<dbReference type="InterPro" id="IPR051414">
    <property type="entry name" value="Adenylate-forming_Reductase"/>
</dbReference>
<feature type="compositionally biased region" description="Low complexity" evidence="3">
    <location>
        <begin position="835"/>
        <end position="853"/>
    </location>
</feature>
<dbReference type="PANTHER" id="PTHR43439">
    <property type="entry name" value="PHENYLACETATE-COENZYME A LIGASE"/>
    <property type="match status" value="1"/>
</dbReference>
<reference evidence="6" key="1">
    <citation type="submission" date="2021-03" db="EMBL/GenBank/DDBJ databases">
        <authorList>
            <person name="Tagirdzhanova G."/>
        </authorList>
    </citation>
    <scope>NUCLEOTIDE SEQUENCE</scope>
</reference>
<protein>
    <recommendedName>
        <fullName evidence="5">Carrier domain-containing protein</fullName>
    </recommendedName>
</protein>
<dbReference type="Gene3D" id="1.10.1200.10">
    <property type="entry name" value="ACP-like"/>
    <property type="match status" value="1"/>
</dbReference>
<comment type="caution">
    <text evidence="6">The sequence shown here is derived from an EMBL/GenBank/DDBJ whole genome shotgun (WGS) entry which is preliminary data.</text>
</comment>
<evidence type="ECO:0000256" key="2">
    <source>
        <dbReference type="ARBA" id="ARBA00022553"/>
    </source>
</evidence>
<evidence type="ECO:0000256" key="1">
    <source>
        <dbReference type="ARBA" id="ARBA00022450"/>
    </source>
</evidence>
<dbReference type="SUPFAM" id="SSF56801">
    <property type="entry name" value="Acetyl-CoA synthetase-like"/>
    <property type="match status" value="1"/>
</dbReference>
<feature type="transmembrane region" description="Helical" evidence="4">
    <location>
        <begin position="79"/>
        <end position="101"/>
    </location>
</feature>
<dbReference type="Gene3D" id="3.40.50.12780">
    <property type="entry name" value="N-terminal domain of ligase-like"/>
    <property type="match status" value="1"/>
</dbReference>
<proteinExistence type="predicted"/>
<dbReference type="PROSITE" id="PS50075">
    <property type="entry name" value="CARRIER"/>
    <property type="match status" value="1"/>
</dbReference>
<feature type="compositionally biased region" description="Basic and acidic residues" evidence="3">
    <location>
        <begin position="805"/>
        <end position="825"/>
    </location>
</feature>
<dbReference type="Pfam" id="PF07993">
    <property type="entry name" value="NAD_binding_4"/>
    <property type="match status" value="1"/>
</dbReference>
<evidence type="ECO:0000259" key="5">
    <source>
        <dbReference type="PROSITE" id="PS50075"/>
    </source>
</evidence>
<dbReference type="Proteomes" id="UP000664534">
    <property type="component" value="Unassembled WGS sequence"/>
</dbReference>
<dbReference type="Pfam" id="PF00550">
    <property type="entry name" value="PP-binding"/>
    <property type="match status" value="1"/>
</dbReference>
<dbReference type="InterPro" id="IPR042099">
    <property type="entry name" value="ANL_N_sf"/>
</dbReference>
<dbReference type="AlphaFoldDB" id="A0A8H3FMC5"/>
<feature type="region of interest" description="Disordered" evidence="3">
    <location>
        <begin position="784"/>
        <end position="853"/>
    </location>
</feature>
<evidence type="ECO:0000313" key="6">
    <source>
        <dbReference type="EMBL" id="CAF9923631.1"/>
    </source>
</evidence>
<dbReference type="Pfam" id="PF23562">
    <property type="entry name" value="AMP-binding_C_3"/>
    <property type="match status" value="1"/>
</dbReference>
<dbReference type="InterPro" id="IPR013120">
    <property type="entry name" value="FAR_NAD-bd"/>
</dbReference>
<dbReference type="SUPFAM" id="SSF47336">
    <property type="entry name" value="ACP-like"/>
    <property type="match status" value="1"/>
</dbReference>
<dbReference type="InterPro" id="IPR009081">
    <property type="entry name" value="PP-bd_ACP"/>
</dbReference>
<gene>
    <name evidence="6" type="ORF">IMSHALPRED_005976</name>
</gene>
<evidence type="ECO:0000256" key="3">
    <source>
        <dbReference type="SAM" id="MobiDB-lite"/>
    </source>
</evidence>
<name>A0A8H3FMC5_9LECA</name>
<dbReference type="OrthoDB" id="429813at2759"/>
<organism evidence="6 7">
    <name type="scientific">Imshaugia aleurites</name>
    <dbReference type="NCBI Taxonomy" id="172621"/>
    <lineage>
        <taxon>Eukaryota</taxon>
        <taxon>Fungi</taxon>
        <taxon>Dikarya</taxon>
        <taxon>Ascomycota</taxon>
        <taxon>Pezizomycotina</taxon>
        <taxon>Lecanoromycetes</taxon>
        <taxon>OSLEUM clade</taxon>
        <taxon>Lecanoromycetidae</taxon>
        <taxon>Lecanorales</taxon>
        <taxon>Lecanorineae</taxon>
        <taxon>Parmeliaceae</taxon>
        <taxon>Imshaugia</taxon>
    </lineage>
</organism>
<dbReference type="InterPro" id="IPR036736">
    <property type="entry name" value="ACP-like_sf"/>
</dbReference>
<sequence length="970" mass="107375">MPDLGEILAKVPVPLYPFSKSFVEVQYHPFVALHTSGSTGLPKLIVPSHGTMAASDTYQLMPSLGHFPTMVEALRGKRVFVGLPPFHAAGLFMLLAMTTYFDVIPVLGPLMPLTAEIVDQVHIYGDVKVTTLAPTIIEDIVNTPEYCENLKRLDYVMYGGGPLSKVAGDLVSQKTAVISLMGSSETMLLPTVISGKEDWQYYAFSPCMGAEFRHHWEDLYEMVIVRKQEFALSQAVFYTLPELQEYSMKDVYSKHPSRPGLWLYRGRSDDVIVFSTGEKVNPLTMEGIIGIHPDVSSALVVGQGRFQSALLVEAKRPPVTLDEQESLLENIWPAIERANEDCPAHGKIVKHFVLFTGPEKPMLRAGKGTVQRMSTVERYKEELDALYAQQSGLKRPTENLLRLHREESLIRTLQPIVEEVVDVGHFLKEEDLFALGLDSLRVTNLVRYINDALRRVGRNDLQILPRTIYSNPTVDQLAHTVMGMTHLAPGVSEEAVDSEEGMKALLEHYTKDLPLTARTSLPLPSDGLNTVILTGSTGTIGSHLLANILTNPAVAHVYCFTRIRPTPPLERQCSSHETNGLPAHFPPERVSFLETDLSQPYFGLSRPTYKKLLNSVTHILHNAWEVNFNLSIQSFQYPHVHGVRQFINFSSESKYGAFVFFISTISTAMNYPDSHTGPIPESIIDEFSLPQAMGYAESKYVAERMLDEAARVSGVSSAVCRVGQVAGPTQGKGIWRTGEWFPSLIKSSVHLNCLPEDLGPMERVDWVPIDVLAGCIGELVFGPNQEEDSLHPNGTEKATTSTITADKETASKELAPPKENGDMKHLSNSHTAHPNNSTINTTPETTTTTSDETANAPTASAKVYHLVNPSPTTYASLLPSILSALPSTLQPHLVPFEEWVRTLASSDPNPEPNPAIKLVDFFQGLAEMQKAGRKMVVLDTERTRERSESLRGLGKVRREWMAGWMGGWGF</sequence>
<dbReference type="InterPro" id="IPR000873">
    <property type="entry name" value="AMP-dep_synth/lig_dom"/>
</dbReference>
<keyword evidence="7" id="KW-1185">Reference proteome</keyword>
<feature type="domain" description="Carrier" evidence="5">
    <location>
        <begin position="404"/>
        <end position="485"/>
    </location>
</feature>
<keyword evidence="4" id="KW-1133">Transmembrane helix</keyword>
<dbReference type="InterPro" id="IPR036291">
    <property type="entry name" value="NAD(P)-bd_dom_sf"/>
</dbReference>
<dbReference type="Pfam" id="PF00501">
    <property type="entry name" value="AMP-binding"/>
    <property type="match status" value="1"/>
</dbReference>
<accession>A0A8H3FMC5</accession>
<dbReference type="Gene3D" id="3.40.50.720">
    <property type="entry name" value="NAD(P)-binding Rossmann-like Domain"/>
    <property type="match status" value="1"/>
</dbReference>
<dbReference type="PANTHER" id="PTHR43439:SF2">
    <property type="entry name" value="ENZYME, PUTATIVE (JCVI)-RELATED"/>
    <property type="match status" value="1"/>
</dbReference>
<keyword evidence="1" id="KW-0596">Phosphopantetheine</keyword>
<dbReference type="SUPFAM" id="SSF51735">
    <property type="entry name" value="NAD(P)-binding Rossmann-fold domains"/>
    <property type="match status" value="1"/>
</dbReference>